<evidence type="ECO:0000256" key="1">
    <source>
        <dbReference type="ARBA" id="ARBA00004141"/>
    </source>
</evidence>
<feature type="domain" description="Rhodopsin" evidence="7">
    <location>
        <begin position="48"/>
        <end position="227"/>
    </location>
</feature>
<dbReference type="Pfam" id="PF20684">
    <property type="entry name" value="Fung_rhodopsin"/>
    <property type="match status" value="1"/>
</dbReference>
<feature type="transmembrane region" description="Helical" evidence="6">
    <location>
        <begin position="167"/>
        <end position="192"/>
    </location>
</feature>
<organism evidence="8 9">
    <name type="scientific">Amanita muscaria (strain Koide BX008)</name>
    <dbReference type="NCBI Taxonomy" id="946122"/>
    <lineage>
        <taxon>Eukaryota</taxon>
        <taxon>Fungi</taxon>
        <taxon>Dikarya</taxon>
        <taxon>Basidiomycota</taxon>
        <taxon>Agaricomycotina</taxon>
        <taxon>Agaricomycetes</taxon>
        <taxon>Agaricomycetidae</taxon>
        <taxon>Agaricales</taxon>
        <taxon>Pluteineae</taxon>
        <taxon>Amanitaceae</taxon>
        <taxon>Amanita</taxon>
    </lineage>
</organism>
<evidence type="ECO:0000313" key="8">
    <source>
        <dbReference type="EMBL" id="KIL59947.1"/>
    </source>
</evidence>
<dbReference type="STRING" id="946122.A0A0C2WEY4"/>
<proteinExistence type="inferred from homology"/>
<dbReference type="Proteomes" id="UP000054549">
    <property type="component" value="Unassembled WGS sequence"/>
</dbReference>
<feature type="transmembrane region" description="Helical" evidence="6">
    <location>
        <begin position="62"/>
        <end position="81"/>
    </location>
</feature>
<protein>
    <recommendedName>
        <fullName evidence="7">Rhodopsin domain-containing protein</fullName>
    </recommendedName>
</protein>
<evidence type="ECO:0000259" key="7">
    <source>
        <dbReference type="Pfam" id="PF20684"/>
    </source>
</evidence>
<keyword evidence="9" id="KW-1185">Reference proteome</keyword>
<name>A0A0C2WEY4_AMAMK</name>
<feature type="transmembrane region" description="Helical" evidence="6">
    <location>
        <begin position="93"/>
        <end position="114"/>
    </location>
</feature>
<dbReference type="InParanoid" id="A0A0C2WEY4"/>
<dbReference type="InterPro" id="IPR052337">
    <property type="entry name" value="SAT4-like"/>
</dbReference>
<dbReference type="PANTHER" id="PTHR33048:SF47">
    <property type="entry name" value="INTEGRAL MEMBRANE PROTEIN-RELATED"/>
    <property type="match status" value="1"/>
</dbReference>
<evidence type="ECO:0000256" key="5">
    <source>
        <dbReference type="ARBA" id="ARBA00038359"/>
    </source>
</evidence>
<feature type="transmembrane region" description="Helical" evidence="6">
    <location>
        <begin position="33"/>
        <end position="50"/>
    </location>
</feature>
<dbReference type="HOGENOM" id="CLU_052841_1_0_1"/>
<comment type="similarity">
    <text evidence="5">Belongs to the SAT4 family.</text>
</comment>
<evidence type="ECO:0000313" key="9">
    <source>
        <dbReference type="Proteomes" id="UP000054549"/>
    </source>
</evidence>
<evidence type="ECO:0000256" key="4">
    <source>
        <dbReference type="ARBA" id="ARBA00023136"/>
    </source>
</evidence>
<evidence type="ECO:0000256" key="2">
    <source>
        <dbReference type="ARBA" id="ARBA00022692"/>
    </source>
</evidence>
<keyword evidence="3 6" id="KW-1133">Transmembrane helix</keyword>
<keyword evidence="4 6" id="KW-0472">Membrane</keyword>
<dbReference type="PANTHER" id="PTHR33048">
    <property type="entry name" value="PTH11-LIKE INTEGRAL MEMBRANE PROTEIN (AFU_ORTHOLOGUE AFUA_5G11245)"/>
    <property type="match status" value="1"/>
</dbReference>
<feature type="transmembrane region" description="Helical" evidence="6">
    <location>
        <begin position="126"/>
        <end position="147"/>
    </location>
</feature>
<sequence>MYIYDDFVYLHHSRLIAAITYEVMPRTLRTIEVVMLVFSIPAVLSAGTRIMLRRHRIWADDVWALVSLLALIVQIAAVFIYTEDQNTGVVRYYTIAVAFYAIIWTARLSLLFSVIRIDPNRKRRKWLYGIGTLYVVACLLLITQLLWICEHESQWKTMQTPQCHLTLPIGVAQLTTDILADGTLLLAPMLIFRTLGDRRLSRRLMAIFSTCVITTIVSLVHAAFLLSSAGLSVVIAGAVEANHLSIVWKLCIYQTHVGLHIIDRM</sequence>
<dbReference type="AlphaFoldDB" id="A0A0C2WEY4"/>
<dbReference type="EMBL" id="KN818307">
    <property type="protein sequence ID" value="KIL59947.1"/>
    <property type="molecule type" value="Genomic_DNA"/>
</dbReference>
<reference evidence="8 9" key="1">
    <citation type="submission" date="2014-04" db="EMBL/GenBank/DDBJ databases">
        <title>Evolutionary Origins and Diversification of the Mycorrhizal Mutualists.</title>
        <authorList>
            <consortium name="DOE Joint Genome Institute"/>
            <consortium name="Mycorrhizal Genomics Consortium"/>
            <person name="Kohler A."/>
            <person name="Kuo A."/>
            <person name="Nagy L.G."/>
            <person name="Floudas D."/>
            <person name="Copeland A."/>
            <person name="Barry K.W."/>
            <person name="Cichocki N."/>
            <person name="Veneault-Fourrey C."/>
            <person name="LaButti K."/>
            <person name="Lindquist E.A."/>
            <person name="Lipzen A."/>
            <person name="Lundell T."/>
            <person name="Morin E."/>
            <person name="Murat C."/>
            <person name="Riley R."/>
            <person name="Ohm R."/>
            <person name="Sun H."/>
            <person name="Tunlid A."/>
            <person name="Henrissat B."/>
            <person name="Grigoriev I.V."/>
            <person name="Hibbett D.S."/>
            <person name="Martin F."/>
        </authorList>
    </citation>
    <scope>NUCLEOTIDE SEQUENCE [LARGE SCALE GENOMIC DNA]</scope>
    <source>
        <strain evidence="8 9">Koide BX008</strain>
    </source>
</reference>
<gene>
    <name evidence="8" type="ORF">M378DRAFT_962597</name>
</gene>
<evidence type="ECO:0000256" key="6">
    <source>
        <dbReference type="SAM" id="Phobius"/>
    </source>
</evidence>
<feature type="transmembrane region" description="Helical" evidence="6">
    <location>
        <begin position="204"/>
        <end position="224"/>
    </location>
</feature>
<dbReference type="OrthoDB" id="444631at2759"/>
<dbReference type="GO" id="GO:0016020">
    <property type="term" value="C:membrane"/>
    <property type="evidence" value="ECO:0007669"/>
    <property type="project" value="UniProtKB-SubCell"/>
</dbReference>
<keyword evidence="2 6" id="KW-0812">Transmembrane</keyword>
<dbReference type="InterPro" id="IPR049326">
    <property type="entry name" value="Rhodopsin_dom_fungi"/>
</dbReference>
<evidence type="ECO:0000256" key="3">
    <source>
        <dbReference type="ARBA" id="ARBA00022989"/>
    </source>
</evidence>
<comment type="subcellular location">
    <subcellularLocation>
        <location evidence="1">Membrane</location>
        <topology evidence="1">Multi-pass membrane protein</topology>
    </subcellularLocation>
</comment>
<accession>A0A0C2WEY4</accession>